<dbReference type="EMBL" id="CAJPWZ010001125">
    <property type="protein sequence ID" value="CAG2208896.1"/>
    <property type="molecule type" value="Genomic_DNA"/>
</dbReference>
<dbReference type="SUPFAM" id="SSF53474">
    <property type="entry name" value="alpha/beta-Hydrolases"/>
    <property type="match status" value="1"/>
</dbReference>
<keyword evidence="7" id="KW-1185">Reference proteome</keyword>
<sequence>MDTILTAIYMALICLAFTADDKTETTRVKTPSGPINGFKTQNKNTGMNLHEFRGIPFGKPPVGPLRFKKPEPVDKWTDVLDATEYGAGCPQTVYIPDLAPRKMSEDCLFLNVYVPGSLDVVGNYPLCQYDGGWIATQGNVIVITISYRVDILGFFTLDHPAALGNYGLWDQKLALQWVHDNIASFGGNPDSVTLFGESAGGLSASFQSLIPSNQGLVHRIIAQSGVVNRMSIMTKKLINDRTIELAQKTSCPINDMYKFVNCLRDKDYSELLEATNIGSFMAQDRIESYQLPYFAVVDGELFHDHPISSLDDKSTEVAQFFKSLDFITGYTSNEGLVLYFMILPKMQEIFEFNVTEGIPVKFICEGMVAPFVELFYKNDTDIKQKMCSYYTTESSKDEQSMRANHLLGDIIFNHPAMEMLSYHTRLGGKSYQYLFSKEKHIEWGSASFPEWATGSSHGEDLQFMFDMHTIMPSLNETKFTPEEKDLSDKIIQYWTSFAKTGEPYGGVGAIQWKPFDLTSRYYLDLDTPLALRSNLSPKMVEFWSKEIPPIGLEHVEKVKRHDEL</sequence>
<comment type="caution">
    <text evidence="6">The sequence shown here is derived from an EMBL/GenBank/DDBJ whole genome shotgun (WGS) entry which is preliminary data.</text>
</comment>
<protein>
    <recommendedName>
        <fullName evidence="4">Carboxylic ester hydrolase</fullName>
        <ecNumber evidence="4">3.1.1.-</ecNumber>
    </recommendedName>
</protein>
<reference evidence="6" key="1">
    <citation type="submission" date="2021-03" db="EMBL/GenBank/DDBJ databases">
        <authorList>
            <person name="Bekaert M."/>
        </authorList>
    </citation>
    <scope>NUCLEOTIDE SEQUENCE</scope>
</reference>
<dbReference type="PANTHER" id="PTHR43903">
    <property type="entry name" value="NEUROLIGIN"/>
    <property type="match status" value="1"/>
</dbReference>
<dbReference type="PROSITE" id="PS00941">
    <property type="entry name" value="CARBOXYLESTERASE_B_2"/>
    <property type="match status" value="1"/>
</dbReference>
<dbReference type="InterPro" id="IPR002018">
    <property type="entry name" value="CarbesteraseB"/>
</dbReference>
<evidence type="ECO:0000256" key="4">
    <source>
        <dbReference type="RuleBase" id="RU361235"/>
    </source>
</evidence>
<keyword evidence="2 4" id="KW-0732">Signal</keyword>
<feature type="chain" id="PRO_5035965138" description="Carboxylic ester hydrolase" evidence="4">
    <location>
        <begin position="17"/>
        <end position="564"/>
    </location>
</feature>
<dbReference type="Proteomes" id="UP000683360">
    <property type="component" value="Unassembled WGS sequence"/>
</dbReference>
<dbReference type="InterPro" id="IPR019819">
    <property type="entry name" value="Carboxylesterase_B_CS"/>
</dbReference>
<gene>
    <name evidence="6" type="ORF">MEDL_23053</name>
</gene>
<dbReference type="InterPro" id="IPR019826">
    <property type="entry name" value="Carboxylesterase_B_AS"/>
</dbReference>
<dbReference type="PROSITE" id="PS00122">
    <property type="entry name" value="CARBOXYLESTERASE_B_1"/>
    <property type="match status" value="1"/>
</dbReference>
<evidence type="ECO:0000256" key="1">
    <source>
        <dbReference type="ARBA" id="ARBA00005964"/>
    </source>
</evidence>
<feature type="signal peptide" evidence="4">
    <location>
        <begin position="1"/>
        <end position="16"/>
    </location>
</feature>
<evidence type="ECO:0000256" key="3">
    <source>
        <dbReference type="ARBA" id="ARBA00022801"/>
    </source>
</evidence>
<dbReference type="GO" id="GO:0016787">
    <property type="term" value="F:hydrolase activity"/>
    <property type="evidence" value="ECO:0007669"/>
    <property type="project" value="UniProtKB-KW"/>
</dbReference>
<keyword evidence="3 4" id="KW-0378">Hydrolase</keyword>
<comment type="similarity">
    <text evidence="1 4">Belongs to the type-B carboxylesterase/lipase family.</text>
</comment>
<dbReference type="OrthoDB" id="408631at2759"/>
<dbReference type="Pfam" id="PF00135">
    <property type="entry name" value="COesterase"/>
    <property type="match status" value="1"/>
</dbReference>
<evidence type="ECO:0000259" key="5">
    <source>
        <dbReference type="Pfam" id="PF00135"/>
    </source>
</evidence>
<organism evidence="6 7">
    <name type="scientific">Mytilus edulis</name>
    <name type="common">Blue mussel</name>
    <dbReference type="NCBI Taxonomy" id="6550"/>
    <lineage>
        <taxon>Eukaryota</taxon>
        <taxon>Metazoa</taxon>
        <taxon>Spiralia</taxon>
        <taxon>Lophotrochozoa</taxon>
        <taxon>Mollusca</taxon>
        <taxon>Bivalvia</taxon>
        <taxon>Autobranchia</taxon>
        <taxon>Pteriomorphia</taxon>
        <taxon>Mytilida</taxon>
        <taxon>Mytiloidea</taxon>
        <taxon>Mytilidae</taxon>
        <taxon>Mytilinae</taxon>
        <taxon>Mytilus</taxon>
    </lineage>
</organism>
<evidence type="ECO:0000256" key="2">
    <source>
        <dbReference type="ARBA" id="ARBA00022729"/>
    </source>
</evidence>
<dbReference type="InterPro" id="IPR029058">
    <property type="entry name" value="AB_hydrolase_fold"/>
</dbReference>
<feature type="domain" description="Carboxylesterase type B" evidence="5">
    <location>
        <begin position="25"/>
        <end position="543"/>
    </location>
</feature>
<proteinExistence type="inferred from homology"/>
<dbReference type="AlphaFoldDB" id="A0A8S3RJT2"/>
<evidence type="ECO:0000313" key="7">
    <source>
        <dbReference type="Proteomes" id="UP000683360"/>
    </source>
</evidence>
<name>A0A8S3RJT2_MYTED</name>
<evidence type="ECO:0000313" key="6">
    <source>
        <dbReference type="EMBL" id="CAG2208896.1"/>
    </source>
</evidence>
<accession>A0A8S3RJT2</accession>
<dbReference type="InterPro" id="IPR051093">
    <property type="entry name" value="Neuroligin/BSAL"/>
</dbReference>
<dbReference type="Gene3D" id="3.40.50.1820">
    <property type="entry name" value="alpha/beta hydrolase"/>
    <property type="match status" value="1"/>
</dbReference>
<dbReference type="EC" id="3.1.1.-" evidence="4"/>